<keyword evidence="5 8" id="KW-1133">Transmembrane helix</keyword>
<dbReference type="PANTHER" id="PTHR23513:SF6">
    <property type="entry name" value="MAJOR FACILITATOR SUPERFAMILY ASSOCIATED DOMAIN-CONTAINING PROTEIN"/>
    <property type="match status" value="1"/>
</dbReference>
<dbReference type="RefSeq" id="WP_089012696.1">
    <property type="nucleotide sequence ID" value="NZ_LT607754.1"/>
</dbReference>
<keyword evidence="6 8" id="KW-0472">Membrane</keyword>
<dbReference type="Pfam" id="PF05977">
    <property type="entry name" value="MFS_3"/>
    <property type="match status" value="1"/>
</dbReference>
<feature type="transmembrane region" description="Helical" evidence="8">
    <location>
        <begin position="149"/>
        <end position="169"/>
    </location>
</feature>
<dbReference type="InterPro" id="IPR010290">
    <property type="entry name" value="TM_effector"/>
</dbReference>
<dbReference type="GO" id="GO:0005886">
    <property type="term" value="C:plasma membrane"/>
    <property type="evidence" value="ECO:0007669"/>
    <property type="project" value="UniProtKB-SubCell"/>
</dbReference>
<keyword evidence="4 8" id="KW-0812">Transmembrane</keyword>
<evidence type="ECO:0000256" key="4">
    <source>
        <dbReference type="ARBA" id="ARBA00022692"/>
    </source>
</evidence>
<dbReference type="InterPro" id="IPR036259">
    <property type="entry name" value="MFS_trans_sf"/>
</dbReference>
<dbReference type="EMBL" id="LT607754">
    <property type="protein sequence ID" value="SCG57598.1"/>
    <property type="molecule type" value="Genomic_DNA"/>
</dbReference>
<organism evidence="10 11">
    <name type="scientific">Micromonospora inositola</name>
    <dbReference type="NCBI Taxonomy" id="47865"/>
    <lineage>
        <taxon>Bacteria</taxon>
        <taxon>Bacillati</taxon>
        <taxon>Actinomycetota</taxon>
        <taxon>Actinomycetes</taxon>
        <taxon>Micromonosporales</taxon>
        <taxon>Micromonosporaceae</taxon>
        <taxon>Micromonospora</taxon>
    </lineage>
</organism>
<feature type="transmembrane region" description="Helical" evidence="8">
    <location>
        <begin position="390"/>
        <end position="407"/>
    </location>
</feature>
<feature type="transmembrane region" description="Helical" evidence="8">
    <location>
        <begin position="262"/>
        <end position="285"/>
    </location>
</feature>
<dbReference type="InterPro" id="IPR020846">
    <property type="entry name" value="MFS_dom"/>
</dbReference>
<dbReference type="GO" id="GO:0022857">
    <property type="term" value="F:transmembrane transporter activity"/>
    <property type="evidence" value="ECO:0007669"/>
    <property type="project" value="InterPro"/>
</dbReference>
<dbReference type="OrthoDB" id="9815525at2"/>
<evidence type="ECO:0000256" key="8">
    <source>
        <dbReference type="SAM" id="Phobius"/>
    </source>
</evidence>
<feature type="transmembrane region" description="Helical" evidence="8">
    <location>
        <begin position="110"/>
        <end position="137"/>
    </location>
</feature>
<dbReference type="PANTHER" id="PTHR23513">
    <property type="entry name" value="INTEGRAL MEMBRANE EFFLUX PROTEIN-RELATED"/>
    <property type="match status" value="1"/>
</dbReference>
<evidence type="ECO:0000256" key="6">
    <source>
        <dbReference type="ARBA" id="ARBA00023136"/>
    </source>
</evidence>
<name>A0A1C5IGN2_9ACTN</name>
<evidence type="ECO:0000256" key="7">
    <source>
        <dbReference type="SAM" id="MobiDB-lite"/>
    </source>
</evidence>
<evidence type="ECO:0000256" key="2">
    <source>
        <dbReference type="ARBA" id="ARBA00022448"/>
    </source>
</evidence>
<dbReference type="Proteomes" id="UP000198221">
    <property type="component" value="Chromosome I"/>
</dbReference>
<feature type="domain" description="Major facilitator superfamily (MFS) profile" evidence="9">
    <location>
        <begin position="231"/>
        <end position="441"/>
    </location>
</feature>
<feature type="transmembrane region" description="Helical" evidence="8">
    <location>
        <begin position="36"/>
        <end position="62"/>
    </location>
</feature>
<feature type="transmembrane region" description="Helical" evidence="8">
    <location>
        <begin position="82"/>
        <end position="104"/>
    </location>
</feature>
<evidence type="ECO:0000259" key="9">
    <source>
        <dbReference type="PROSITE" id="PS50850"/>
    </source>
</evidence>
<dbReference type="CDD" id="cd06173">
    <property type="entry name" value="MFS_MefA_like"/>
    <property type="match status" value="1"/>
</dbReference>
<keyword evidence="11" id="KW-1185">Reference proteome</keyword>
<reference evidence="11" key="1">
    <citation type="submission" date="2016-06" db="EMBL/GenBank/DDBJ databases">
        <authorList>
            <person name="Varghese N."/>
            <person name="Submissions Spin"/>
        </authorList>
    </citation>
    <scope>NUCLEOTIDE SEQUENCE [LARGE SCALE GENOMIC DNA]</scope>
    <source>
        <strain evidence="11">DSM 43819</strain>
    </source>
</reference>
<dbReference type="SUPFAM" id="SSF103473">
    <property type="entry name" value="MFS general substrate transporter"/>
    <property type="match status" value="1"/>
</dbReference>
<feature type="transmembrane region" description="Helical" evidence="8">
    <location>
        <begin position="297"/>
        <end position="315"/>
    </location>
</feature>
<comment type="subcellular location">
    <subcellularLocation>
        <location evidence="1">Cell membrane</location>
        <topology evidence="1">Multi-pass membrane protein</topology>
    </subcellularLocation>
</comment>
<proteinExistence type="predicted"/>
<dbReference type="Gene3D" id="1.20.1250.20">
    <property type="entry name" value="MFS general substrate transporter like domains"/>
    <property type="match status" value="1"/>
</dbReference>
<feature type="transmembrane region" description="Helical" evidence="8">
    <location>
        <begin position="175"/>
        <end position="195"/>
    </location>
</feature>
<evidence type="ECO:0000256" key="1">
    <source>
        <dbReference type="ARBA" id="ARBA00004651"/>
    </source>
</evidence>
<feature type="region of interest" description="Disordered" evidence="7">
    <location>
        <begin position="417"/>
        <end position="441"/>
    </location>
</feature>
<dbReference type="AlphaFoldDB" id="A0A1C5IGN2"/>
<accession>A0A1C5IGN2</accession>
<evidence type="ECO:0000313" key="11">
    <source>
        <dbReference type="Proteomes" id="UP000198221"/>
    </source>
</evidence>
<sequence>MSGRAERPVPLFRQPQFRSFFAAHIVSQFGDRVSELAFPLLAVLVLDATPAQVSVLTALVWLPNLTGLFLGAWVDRRAHKKWLLVTADLIRAALLVTVPVAFAFDAGTLAQLYAVALLTGAASVLFNTTYPAFFVLLVDRSRYLDANSALSASRSVSFIAGPALGGVLVQVLTAPVAILVDAVSFVASALGIGRIRLADAARTGRPDDDAPGTLWHRARDGLRFTLRDPVLRAGLGCATTVNYFSFVFSALLVLFASRTLGLPSGLLGLALGAGAVGGLLGAVVAPRLSARIGVGRSIVAGAVVFPASISFVAVADGPLWARVGLLGAAEFFSGFGVMLFDVNLNALNAAVIPDGLRSRVAGAYSTINYGVRPLGALTGGALGTWLGLRPTLWIAAVGGVLCVVWLLPSPIPKVRSLDHLGDPDHPRPDLTEVGAARGGDE</sequence>
<evidence type="ECO:0000313" key="10">
    <source>
        <dbReference type="EMBL" id="SCG57598.1"/>
    </source>
</evidence>
<feature type="compositionally biased region" description="Basic and acidic residues" evidence="7">
    <location>
        <begin position="417"/>
        <end position="430"/>
    </location>
</feature>
<keyword evidence="3" id="KW-1003">Cell membrane</keyword>
<protein>
    <submittedName>
        <fullName evidence="10">Predicted arabinose efflux permease, MFS family</fullName>
    </submittedName>
</protein>
<feature type="transmembrane region" description="Helical" evidence="8">
    <location>
        <begin position="233"/>
        <end position="256"/>
    </location>
</feature>
<evidence type="ECO:0000256" key="3">
    <source>
        <dbReference type="ARBA" id="ARBA00022475"/>
    </source>
</evidence>
<evidence type="ECO:0000256" key="5">
    <source>
        <dbReference type="ARBA" id="ARBA00022989"/>
    </source>
</evidence>
<gene>
    <name evidence="10" type="ORF">GA0070613_2834</name>
</gene>
<dbReference type="PROSITE" id="PS50850">
    <property type="entry name" value="MFS"/>
    <property type="match status" value="1"/>
</dbReference>
<keyword evidence="2" id="KW-0813">Transport</keyword>